<evidence type="ECO:0000313" key="2">
    <source>
        <dbReference type="Proteomes" id="UP000887159"/>
    </source>
</evidence>
<gene>
    <name evidence="1" type="ORF">TNCV_5084761</name>
</gene>
<name>A0A8X6S5M7_TRICX</name>
<sequence length="91" mass="10033">MFCESSREVGGRKREVGGPGHLQCVLPQNWDGSEPNRTVPCMMLKARGNLLALCHDEIRRPQTGIADQARILVLMPSEISTGKRNDCAVTK</sequence>
<reference evidence="1" key="1">
    <citation type="submission" date="2020-08" db="EMBL/GenBank/DDBJ databases">
        <title>Multicomponent nature underlies the extraordinary mechanical properties of spider dragline silk.</title>
        <authorList>
            <person name="Kono N."/>
            <person name="Nakamura H."/>
            <person name="Mori M."/>
            <person name="Yoshida Y."/>
            <person name="Ohtoshi R."/>
            <person name="Malay A.D."/>
            <person name="Moran D.A.P."/>
            <person name="Tomita M."/>
            <person name="Numata K."/>
            <person name="Arakawa K."/>
        </authorList>
    </citation>
    <scope>NUCLEOTIDE SEQUENCE</scope>
</reference>
<evidence type="ECO:0000313" key="1">
    <source>
        <dbReference type="EMBL" id="GFY07289.1"/>
    </source>
</evidence>
<organism evidence="1 2">
    <name type="scientific">Trichonephila clavipes</name>
    <name type="common">Golden silk orbweaver</name>
    <name type="synonym">Nephila clavipes</name>
    <dbReference type="NCBI Taxonomy" id="2585209"/>
    <lineage>
        <taxon>Eukaryota</taxon>
        <taxon>Metazoa</taxon>
        <taxon>Ecdysozoa</taxon>
        <taxon>Arthropoda</taxon>
        <taxon>Chelicerata</taxon>
        <taxon>Arachnida</taxon>
        <taxon>Araneae</taxon>
        <taxon>Araneomorphae</taxon>
        <taxon>Entelegynae</taxon>
        <taxon>Araneoidea</taxon>
        <taxon>Nephilidae</taxon>
        <taxon>Trichonephila</taxon>
    </lineage>
</organism>
<keyword evidence="2" id="KW-1185">Reference proteome</keyword>
<comment type="caution">
    <text evidence="1">The sequence shown here is derived from an EMBL/GenBank/DDBJ whole genome shotgun (WGS) entry which is preliminary data.</text>
</comment>
<dbReference type="AlphaFoldDB" id="A0A8X6S5M7"/>
<accession>A0A8X6S5M7</accession>
<dbReference type="EMBL" id="BMAU01021272">
    <property type="protein sequence ID" value="GFY07289.1"/>
    <property type="molecule type" value="Genomic_DNA"/>
</dbReference>
<proteinExistence type="predicted"/>
<protein>
    <submittedName>
        <fullName evidence="1">Uncharacterized protein</fullName>
    </submittedName>
</protein>
<dbReference type="Proteomes" id="UP000887159">
    <property type="component" value="Unassembled WGS sequence"/>
</dbReference>